<feature type="compositionally biased region" description="Polar residues" evidence="1">
    <location>
        <begin position="115"/>
        <end position="146"/>
    </location>
</feature>
<feature type="compositionally biased region" description="Polar residues" evidence="1">
    <location>
        <begin position="383"/>
        <end position="399"/>
    </location>
</feature>
<evidence type="ECO:0000313" key="2">
    <source>
        <dbReference type="EMBL" id="KAF2786272.1"/>
    </source>
</evidence>
<feature type="compositionally biased region" description="Polar residues" evidence="1">
    <location>
        <begin position="327"/>
        <end position="343"/>
    </location>
</feature>
<name>A0A6A6WQ91_9PLEO</name>
<feature type="compositionally biased region" description="Polar residues" evidence="1">
    <location>
        <begin position="499"/>
        <end position="524"/>
    </location>
</feature>
<protein>
    <submittedName>
        <fullName evidence="2">Uncharacterized protein</fullName>
    </submittedName>
</protein>
<feature type="region of interest" description="Disordered" evidence="1">
    <location>
        <begin position="318"/>
        <end position="369"/>
    </location>
</feature>
<dbReference type="AlphaFoldDB" id="A0A6A6WQ91"/>
<accession>A0A6A6WQ91</accession>
<dbReference type="OrthoDB" id="3793181at2759"/>
<feature type="region of interest" description="Disordered" evidence="1">
    <location>
        <begin position="260"/>
        <end position="295"/>
    </location>
</feature>
<feature type="region of interest" description="Disordered" evidence="1">
    <location>
        <begin position="383"/>
        <end position="436"/>
    </location>
</feature>
<feature type="region of interest" description="Disordered" evidence="1">
    <location>
        <begin position="105"/>
        <end position="167"/>
    </location>
</feature>
<gene>
    <name evidence="2" type="ORF">K505DRAFT_422528</name>
</gene>
<proteinExistence type="predicted"/>
<feature type="region of interest" description="Disordered" evidence="1">
    <location>
        <begin position="471"/>
        <end position="552"/>
    </location>
</feature>
<sequence>MPLQKPPPNSAYSADDPILTRRQLLQVRRRTLQTVKELTSEDPTTTPNDLDVTDPNVQKFQENGIPKTSRGNRRRSLPLQSVEFGQGLRTQPSILVTAADITSPFDWGRRDPQFPNAQAESSGTKTSNRLSADTVSRNNHLPQRQLSILKGRRHSLPRDGYYPRGEQYDPLQLSQLTSKGKGKQPVRVQDAATTPMRYGEGWSPRRETQRMKREQEAAEAKFHREKEGRGIAIGSSSTLPSVSPLPVARPNEAYIRGRENQQQLLPNSQTTNGRHVTSRNGVDRRSSQISMNSDIDRNSINTQLLKRARTNSSPYLAALYDPVQRPRSVSSNPARTSRTATQTKPPPRNFGSPISHSISSPIPPSQFQFPRLPSGALVQNRVAQHMSSVHSTATTNPSIHNGARHAQRSRKSPSSPHPTYVGGSRRHQSGVTKEHLDGLTALTTLVPQPAGRMTPESLAFLEAHQKKLESEIGSTSAASDRATRNSPIQERTRSRAGSRASQHNHGTDNTKSYSHASNHSTTGYGNEDLSGKIVEGTGEAAQMEGGEREDGV</sequence>
<feature type="region of interest" description="Disordered" evidence="1">
    <location>
        <begin position="38"/>
        <end position="79"/>
    </location>
</feature>
<evidence type="ECO:0000313" key="3">
    <source>
        <dbReference type="Proteomes" id="UP000799757"/>
    </source>
</evidence>
<feature type="compositionally biased region" description="Basic residues" evidence="1">
    <location>
        <begin position="402"/>
        <end position="411"/>
    </location>
</feature>
<keyword evidence="3" id="KW-1185">Reference proteome</keyword>
<feature type="compositionally biased region" description="Polar residues" evidence="1">
    <location>
        <begin position="260"/>
        <end position="280"/>
    </location>
</feature>
<evidence type="ECO:0000256" key="1">
    <source>
        <dbReference type="SAM" id="MobiDB-lite"/>
    </source>
</evidence>
<dbReference type="EMBL" id="MU002501">
    <property type="protein sequence ID" value="KAF2786272.1"/>
    <property type="molecule type" value="Genomic_DNA"/>
</dbReference>
<organism evidence="2 3">
    <name type="scientific">Melanomma pulvis-pyrius CBS 109.77</name>
    <dbReference type="NCBI Taxonomy" id="1314802"/>
    <lineage>
        <taxon>Eukaryota</taxon>
        <taxon>Fungi</taxon>
        <taxon>Dikarya</taxon>
        <taxon>Ascomycota</taxon>
        <taxon>Pezizomycotina</taxon>
        <taxon>Dothideomycetes</taxon>
        <taxon>Pleosporomycetidae</taxon>
        <taxon>Pleosporales</taxon>
        <taxon>Melanommataceae</taxon>
        <taxon>Melanomma</taxon>
    </lineage>
</organism>
<reference evidence="2" key="1">
    <citation type="journal article" date="2020" name="Stud. Mycol.">
        <title>101 Dothideomycetes genomes: a test case for predicting lifestyles and emergence of pathogens.</title>
        <authorList>
            <person name="Haridas S."/>
            <person name="Albert R."/>
            <person name="Binder M."/>
            <person name="Bloem J."/>
            <person name="Labutti K."/>
            <person name="Salamov A."/>
            <person name="Andreopoulos B."/>
            <person name="Baker S."/>
            <person name="Barry K."/>
            <person name="Bills G."/>
            <person name="Bluhm B."/>
            <person name="Cannon C."/>
            <person name="Castanera R."/>
            <person name="Culley D."/>
            <person name="Daum C."/>
            <person name="Ezra D."/>
            <person name="Gonzalez J."/>
            <person name="Henrissat B."/>
            <person name="Kuo A."/>
            <person name="Liang C."/>
            <person name="Lipzen A."/>
            <person name="Lutzoni F."/>
            <person name="Magnuson J."/>
            <person name="Mondo S."/>
            <person name="Nolan M."/>
            <person name="Ohm R."/>
            <person name="Pangilinan J."/>
            <person name="Park H.-J."/>
            <person name="Ramirez L."/>
            <person name="Alfaro M."/>
            <person name="Sun H."/>
            <person name="Tritt A."/>
            <person name="Yoshinaga Y."/>
            <person name="Zwiers L.-H."/>
            <person name="Turgeon B."/>
            <person name="Goodwin S."/>
            <person name="Spatafora J."/>
            <person name="Crous P."/>
            <person name="Grigoriev I."/>
        </authorList>
    </citation>
    <scope>NUCLEOTIDE SEQUENCE</scope>
    <source>
        <strain evidence="2">CBS 109.77</strain>
    </source>
</reference>
<feature type="compositionally biased region" description="Polar residues" evidence="1">
    <location>
        <begin position="472"/>
        <end position="489"/>
    </location>
</feature>
<dbReference type="Proteomes" id="UP000799757">
    <property type="component" value="Unassembled WGS sequence"/>
</dbReference>